<dbReference type="Pfam" id="PF00293">
    <property type="entry name" value="NUDIX"/>
    <property type="match status" value="1"/>
</dbReference>
<evidence type="ECO:0000259" key="10">
    <source>
        <dbReference type="PROSITE" id="PS51462"/>
    </source>
</evidence>
<comment type="cofactor">
    <cofactor evidence="1">
        <name>Mn(2+)</name>
        <dbReference type="ChEBI" id="CHEBI:29035"/>
    </cofactor>
</comment>
<dbReference type="PROSITE" id="PS51462">
    <property type="entry name" value="NUDIX"/>
    <property type="match status" value="1"/>
</dbReference>
<feature type="compositionally biased region" description="Polar residues" evidence="9">
    <location>
        <begin position="849"/>
        <end position="858"/>
    </location>
</feature>
<dbReference type="GO" id="GO:0003723">
    <property type="term" value="F:RNA binding"/>
    <property type="evidence" value="ECO:0007669"/>
    <property type="project" value="UniProtKB-KW"/>
</dbReference>
<dbReference type="GO" id="GO:0140933">
    <property type="term" value="F:5'-(N(7)-methylguanosine 5'-triphospho)-[mRNA] hydrolase activity"/>
    <property type="evidence" value="ECO:0007669"/>
    <property type="project" value="InterPro"/>
</dbReference>
<dbReference type="CDD" id="cd03672">
    <property type="entry name" value="NUDIX_Dcp2p_Nudt20"/>
    <property type="match status" value="1"/>
</dbReference>
<evidence type="ECO:0000256" key="7">
    <source>
        <dbReference type="ARBA" id="ARBA00022884"/>
    </source>
</evidence>
<evidence type="ECO:0000256" key="8">
    <source>
        <dbReference type="ARBA" id="ARBA00023211"/>
    </source>
</evidence>
<keyword evidence="5" id="KW-0479">Metal-binding</keyword>
<dbReference type="GO" id="GO:0000290">
    <property type="term" value="P:deadenylation-dependent decapping of nuclear-transcribed mRNA"/>
    <property type="evidence" value="ECO:0007669"/>
    <property type="project" value="InterPro"/>
</dbReference>
<dbReference type="Pfam" id="PF05026">
    <property type="entry name" value="DCP2"/>
    <property type="match status" value="1"/>
</dbReference>
<evidence type="ECO:0000256" key="5">
    <source>
        <dbReference type="ARBA" id="ARBA00022723"/>
    </source>
</evidence>
<dbReference type="InterPro" id="IPR036189">
    <property type="entry name" value="DCP2_BoxA_sf"/>
</dbReference>
<dbReference type="InterPro" id="IPR044099">
    <property type="entry name" value="Dcp2_NUDIX"/>
</dbReference>
<feature type="domain" description="Nudix hydrolase" evidence="10">
    <location>
        <begin position="164"/>
        <end position="297"/>
    </location>
</feature>
<feature type="compositionally biased region" description="Polar residues" evidence="9">
    <location>
        <begin position="736"/>
        <end position="750"/>
    </location>
</feature>
<evidence type="ECO:0000256" key="1">
    <source>
        <dbReference type="ARBA" id="ARBA00001936"/>
    </source>
</evidence>
<keyword evidence="6" id="KW-0378">Hydrolase</keyword>
<evidence type="ECO:0000256" key="4">
    <source>
        <dbReference type="ARBA" id="ARBA00022490"/>
    </source>
</evidence>
<name>A0A8H7M9E5_9PEZI</name>
<dbReference type="Gene3D" id="1.10.10.1050">
    <property type="entry name" value="Dcp2, box A domain"/>
    <property type="match status" value="1"/>
</dbReference>
<evidence type="ECO:0000313" key="11">
    <source>
        <dbReference type="EMBL" id="KAF9629540.1"/>
    </source>
</evidence>
<dbReference type="GO" id="GO:0000932">
    <property type="term" value="C:P-body"/>
    <property type="evidence" value="ECO:0007669"/>
    <property type="project" value="TreeGrafter"/>
</dbReference>
<organism evidence="11 12">
    <name type="scientific">Lasiodiplodia theobromae</name>
    <dbReference type="NCBI Taxonomy" id="45133"/>
    <lineage>
        <taxon>Eukaryota</taxon>
        <taxon>Fungi</taxon>
        <taxon>Dikarya</taxon>
        <taxon>Ascomycota</taxon>
        <taxon>Pezizomycotina</taxon>
        <taxon>Dothideomycetes</taxon>
        <taxon>Dothideomycetes incertae sedis</taxon>
        <taxon>Botryosphaeriales</taxon>
        <taxon>Botryosphaeriaceae</taxon>
        <taxon>Lasiodiplodia</taxon>
    </lineage>
</organism>
<accession>A0A8H7M9E5</accession>
<evidence type="ECO:0000256" key="3">
    <source>
        <dbReference type="ARBA" id="ARBA00005279"/>
    </source>
</evidence>
<feature type="compositionally biased region" description="Pro residues" evidence="9">
    <location>
        <begin position="510"/>
        <end position="519"/>
    </location>
</feature>
<dbReference type="GO" id="GO:0000184">
    <property type="term" value="P:nuclear-transcribed mRNA catabolic process, nonsense-mediated decay"/>
    <property type="evidence" value="ECO:0007669"/>
    <property type="project" value="InterPro"/>
</dbReference>
<feature type="compositionally biased region" description="Polar residues" evidence="9">
    <location>
        <begin position="711"/>
        <end position="727"/>
    </location>
</feature>
<dbReference type="FunFam" id="1.10.10.1050:FF:000003">
    <property type="entry name" value="Decapping enzyme Dcp2, putative"/>
    <property type="match status" value="1"/>
</dbReference>
<comment type="subcellular location">
    <subcellularLocation>
        <location evidence="2">Cytoplasm</location>
    </subcellularLocation>
</comment>
<dbReference type="InterPro" id="IPR007722">
    <property type="entry name" value="DCP2_BoxA"/>
</dbReference>
<dbReference type="Proteomes" id="UP000627934">
    <property type="component" value="Unassembled WGS sequence"/>
</dbReference>
<dbReference type="InterPro" id="IPR020084">
    <property type="entry name" value="NUDIX_hydrolase_CS"/>
</dbReference>
<dbReference type="PANTHER" id="PTHR23114">
    <property type="entry name" value="M7GPPPN-MRNA HYDROLASE"/>
    <property type="match status" value="1"/>
</dbReference>
<dbReference type="AlphaFoldDB" id="A0A8H7M9E5"/>
<feature type="region of interest" description="Disordered" evidence="9">
    <location>
        <begin position="404"/>
        <end position="423"/>
    </location>
</feature>
<dbReference type="InterPro" id="IPR000086">
    <property type="entry name" value="NUDIX_hydrolase_dom"/>
</dbReference>
<feature type="region of interest" description="Disordered" evidence="9">
    <location>
        <begin position="370"/>
        <end position="395"/>
    </location>
</feature>
<feature type="region of interest" description="Disordered" evidence="9">
    <location>
        <begin position="431"/>
        <end position="572"/>
    </location>
</feature>
<gene>
    <name evidence="11" type="ORF">BFW01_g10743</name>
</gene>
<feature type="compositionally biased region" description="Low complexity" evidence="9">
    <location>
        <begin position="537"/>
        <end position="549"/>
    </location>
</feature>
<feature type="compositionally biased region" description="Polar residues" evidence="9">
    <location>
        <begin position="625"/>
        <end position="638"/>
    </location>
</feature>
<keyword evidence="4" id="KW-0963">Cytoplasm</keyword>
<dbReference type="SMART" id="SM01125">
    <property type="entry name" value="DCP2"/>
    <property type="match status" value="1"/>
</dbReference>
<feature type="compositionally biased region" description="Polar residues" evidence="9">
    <location>
        <begin position="933"/>
        <end position="945"/>
    </location>
</feature>
<keyword evidence="8" id="KW-0464">Manganese</keyword>
<dbReference type="InterPro" id="IPR015797">
    <property type="entry name" value="NUDIX_hydrolase-like_dom_sf"/>
</dbReference>
<dbReference type="SUPFAM" id="SSF140586">
    <property type="entry name" value="Dcp2 domain-like"/>
    <property type="match status" value="1"/>
</dbReference>
<evidence type="ECO:0000256" key="9">
    <source>
        <dbReference type="SAM" id="MobiDB-lite"/>
    </source>
</evidence>
<dbReference type="EMBL" id="MDYX01000024">
    <property type="protein sequence ID" value="KAF9629540.1"/>
    <property type="molecule type" value="Genomic_DNA"/>
</dbReference>
<reference evidence="11" key="1">
    <citation type="submission" date="2016-08" db="EMBL/GenBank/DDBJ databases">
        <authorList>
            <person name="Yan J."/>
        </authorList>
    </citation>
    <scope>NUCLEOTIDE SEQUENCE</scope>
    <source>
        <strain evidence="11">CSS-01s</strain>
    </source>
</reference>
<evidence type="ECO:0000256" key="2">
    <source>
        <dbReference type="ARBA" id="ARBA00004496"/>
    </source>
</evidence>
<evidence type="ECO:0000256" key="6">
    <source>
        <dbReference type="ARBA" id="ARBA00022801"/>
    </source>
</evidence>
<dbReference type="Gene3D" id="3.90.79.10">
    <property type="entry name" value="Nucleoside Triphosphate Pyrophosphohydrolase"/>
    <property type="match status" value="1"/>
</dbReference>
<dbReference type="SUPFAM" id="SSF55811">
    <property type="entry name" value="Nudix"/>
    <property type="match status" value="1"/>
</dbReference>
<feature type="region of interest" description="Disordered" evidence="9">
    <location>
        <begin position="603"/>
        <end position="947"/>
    </location>
</feature>
<sequence length="963" mass="104707">MIAAEKVALVKRRGYSPGALSCHTTHTSPPPNITGDPAQARGCTAPILNTFARSGPRHGYRRLHPEPAALPAAPAQTRPGLDDLCVRFIINLPKEELESVERICFQVEEAHWFYEDFIRPLDPSLPSMSLKQFCLLIFQHCPLFSEYAETYYSAAYSEFLAYKTRVPVRGAILLNDAMDHVVLVKGWKKGARWSFPRGKINKDEDDLDCAVREVYEETGFDAKEAGLIKDASQMKYIEVSMREQHMRLYVFRGVPMDTYFEPRTRKEISKISWYKISELPTLKKKQNQGHVAGENLYKENMFYMVAPFLGPLKNWIKQQNKLARRSQAAQAAGALTAGEETAADESAVEGIAQHRVSPDTHLESLIAGLRQSKVEPDTTNLPEVTTAPEPAPDPASALKRLLSISGQGGMPPPPPASASPNPLLALLQGGQAQPIPMPDSSSIPITPYEQISSNPSQPEAPHHPPPRAPPQFSNMAPPPHFPYSPAHQAPHPHMAMPQPGNGYFGGAMNMPPPPVPNMRPPLQQNVATWHPQPPSYPQQDFPQQGFQPQPGAPPRPYQRTGDPFAHGTPTSAPVAPAIPPPSKLPAPKLNAHTLSLLNAFKGEQPAAQQPSPQPALKPFTAASEIYNSNRPHHQQSSAVIPELSQGRPNEMAPDSNYIDGQPPPVAFANKPRSAQADTLLGLFRKPSVSGPVSPPQEMPAQSLVPEPAELSAQSPSIDRQKLAQPSESPAHPVGMTNHNKAGETSATVSGPFNAPDFDQLRKHTKVSQPNGRASPRAQGRPASRPERQATPQFSILSRPRPEASVTPSPKHTPSVPVQRRDTNSPRNVLEAPKPFAPHFTPQILRRPQNAMSPTSSRLHSFDRRESASSDQKSALLSLFNKPQTHSPKAFTSGIMSPVSPLPEKQHGSNGSGDRSRISSIASVPGDGLGSRSARGSVSGQPTTPVDKSFLLGYLNGVVKDAGK</sequence>
<feature type="compositionally biased region" description="Polar residues" evidence="9">
    <location>
        <begin position="868"/>
        <end position="886"/>
    </location>
</feature>
<protein>
    <recommendedName>
        <fullName evidence="10">Nudix hydrolase domain-containing protein</fullName>
    </recommendedName>
</protein>
<dbReference type="PROSITE" id="PS00893">
    <property type="entry name" value="NUDIX_BOX"/>
    <property type="match status" value="1"/>
</dbReference>
<dbReference type="PANTHER" id="PTHR23114:SF17">
    <property type="entry name" value="M7GPPPN-MRNA HYDROLASE"/>
    <property type="match status" value="1"/>
</dbReference>
<proteinExistence type="inferred from homology"/>
<evidence type="ECO:0000313" key="12">
    <source>
        <dbReference type="Proteomes" id="UP000627934"/>
    </source>
</evidence>
<keyword evidence="7" id="KW-0694">RNA-binding</keyword>
<dbReference type="GO" id="GO:0030145">
    <property type="term" value="F:manganese ion binding"/>
    <property type="evidence" value="ECO:0007669"/>
    <property type="project" value="InterPro"/>
</dbReference>
<feature type="compositionally biased region" description="Low complexity" evidence="9">
    <location>
        <begin position="431"/>
        <end position="447"/>
    </location>
</feature>
<reference evidence="11" key="2">
    <citation type="journal article" date="2018" name="DNA Res.">
        <title>Comparative genome and transcriptome analyses reveal adaptations to opportunistic infections in woody plant degrading pathogens of Botryosphaeriaceae.</title>
        <authorList>
            <person name="Yan J.Y."/>
            <person name="Zhao W.S."/>
            <person name="Chen Z."/>
            <person name="Xing Q.K."/>
            <person name="Zhang W."/>
            <person name="Chethana K.W.T."/>
            <person name="Xue M.F."/>
            <person name="Xu J.P."/>
            <person name="Phillips A.J.L."/>
            <person name="Wang Y."/>
            <person name="Liu J.H."/>
            <person name="Liu M."/>
            <person name="Zhou Y."/>
            <person name="Jayawardena R.S."/>
            <person name="Manawasinghe I.S."/>
            <person name="Huang J.B."/>
            <person name="Qiao G.H."/>
            <person name="Fu C.Y."/>
            <person name="Guo F.F."/>
            <person name="Dissanayake A.J."/>
            <person name="Peng Y.L."/>
            <person name="Hyde K.D."/>
            <person name="Li X.H."/>
        </authorList>
    </citation>
    <scope>NUCLEOTIDE SEQUENCE</scope>
    <source>
        <strain evidence="11">CSS-01s</strain>
    </source>
</reference>
<comment type="caution">
    <text evidence="11">The sequence shown here is derived from an EMBL/GenBank/DDBJ whole genome shotgun (WGS) entry which is preliminary data.</text>
</comment>
<comment type="similarity">
    <text evidence="3">Belongs to the Nudix hydrolase family. DCP2 subfamily.</text>
</comment>
<dbReference type="FunFam" id="3.90.79.10:FF:000003">
    <property type="entry name" value="M7GpppN-mRNA hydrolase isoform 2"/>
    <property type="match status" value="1"/>
</dbReference>
<feature type="compositionally biased region" description="Polar residues" evidence="9">
    <location>
        <begin position="907"/>
        <end position="921"/>
    </location>
</feature>